<reference evidence="3" key="1">
    <citation type="submission" date="2020-02" db="EMBL/GenBank/DDBJ databases">
        <authorList>
            <person name="Meier V. D."/>
        </authorList>
    </citation>
    <scope>NUCLEOTIDE SEQUENCE</scope>
    <source>
        <strain evidence="3">AVDCRST_MAG69</strain>
    </source>
</reference>
<accession>A0A6J4RLU9</accession>
<evidence type="ECO:0000256" key="1">
    <source>
        <dbReference type="SAM" id="Phobius"/>
    </source>
</evidence>
<name>A0A6J4RLU9_9ACTN</name>
<feature type="transmembrane region" description="Helical" evidence="1">
    <location>
        <begin position="32"/>
        <end position="50"/>
    </location>
</feature>
<dbReference type="InterPro" id="IPR005530">
    <property type="entry name" value="SPW"/>
</dbReference>
<keyword evidence="1" id="KW-0812">Transmembrane</keyword>
<dbReference type="AlphaFoldDB" id="A0A6J4RLU9"/>
<keyword evidence="1" id="KW-0472">Membrane</keyword>
<evidence type="ECO:0000313" key="3">
    <source>
        <dbReference type="EMBL" id="CAA9472389.1"/>
    </source>
</evidence>
<evidence type="ECO:0000259" key="2">
    <source>
        <dbReference type="Pfam" id="PF03779"/>
    </source>
</evidence>
<feature type="domain" description="SPW repeat-containing integral membrane" evidence="2">
    <location>
        <begin position="5"/>
        <end position="92"/>
    </location>
</feature>
<sequence>MRAQMILVVVGLWLMAAPAVLDYGGAAATSDRIAGPVLTAMAFLAVFQITRGLRWINLPVGAWLVVAPWILDFPGDATLSSVLAGLATLALAPIGSPDQSRYGNGWIALRDTRRLPRAGDREGSR</sequence>
<dbReference type="Pfam" id="PF03779">
    <property type="entry name" value="SPW"/>
    <property type="match status" value="1"/>
</dbReference>
<protein>
    <recommendedName>
        <fullName evidence="2">SPW repeat-containing integral membrane domain-containing protein</fullName>
    </recommendedName>
</protein>
<keyword evidence="1" id="KW-1133">Transmembrane helix</keyword>
<gene>
    <name evidence="3" type="ORF">AVDCRST_MAG69-187</name>
</gene>
<dbReference type="EMBL" id="CADCVP010000024">
    <property type="protein sequence ID" value="CAA9472389.1"/>
    <property type="molecule type" value="Genomic_DNA"/>
</dbReference>
<proteinExistence type="predicted"/>
<organism evidence="3">
    <name type="scientific">uncultured Solirubrobacteraceae bacterium</name>
    <dbReference type="NCBI Taxonomy" id="1162706"/>
    <lineage>
        <taxon>Bacteria</taxon>
        <taxon>Bacillati</taxon>
        <taxon>Actinomycetota</taxon>
        <taxon>Thermoleophilia</taxon>
        <taxon>Solirubrobacterales</taxon>
        <taxon>Solirubrobacteraceae</taxon>
        <taxon>environmental samples</taxon>
    </lineage>
</organism>